<keyword evidence="3" id="KW-0238">DNA-binding</keyword>
<dbReference type="CDD" id="cd17260">
    <property type="entry name" value="RMtype1_S_EcoEI-TRD1-CR1_like"/>
    <property type="match status" value="1"/>
</dbReference>
<evidence type="ECO:0000256" key="1">
    <source>
        <dbReference type="ARBA" id="ARBA00010923"/>
    </source>
</evidence>
<dbReference type="PANTHER" id="PTHR30408">
    <property type="entry name" value="TYPE-1 RESTRICTION ENZYME ECOKI SPECIFICITY PROTEIN"/>
    <property type="match status" value="1"/>
</dbReference>
<reference evidence="5 6" key="1">
    <citation type="submission" date="2019-07" db="EMBL/GenBank/DDBJ databases">
        <title>Genomic Encyclopedia of Type Strains, Phase IV (KMG-IV): sequencing the most valuable type-strain genomes for metagenomic binning, comparative biology and taxonomic classification.</title>
        <authorList>
            <person name="Goeker M."/>
        </authorList>
    </citation>
    <scope>NUCLEOTIDE SEQUENCE [LARGE SCALE GENOMIC DNA]</scope>
    <source>
        <strain evidence="5 6">SS015</strain>
    </source>
</reference>
<keyword evidence="2" id="KW-0680">Restriction system</keyword>
<dbReference type="PANTHER" id="PTHR30408:SF13">
    <property type="entry name" value="TYPE I RESTRICTION ENZYME HINDI SPECIFICITY SUBUNIT"/>
    <property type="match status" value="1"/>
</dbReference>
<dbReference type="InterPro" id="IPR000055">
    <property type="entry name" value="Restrct_endonuc_typeI_TRD"/>
</dbReference>
<dbReference type="RefSeq" id="WP_148895643.1">
    <property type="nucleotide sequence ID" value="NZ_VNIB01000005.1"/>
</dbReference>
<organism evidence="5 6">
    <name type="scientific">Geothermobacter ehrlichii</name>
    <dbReference type="NCBI Taxonomy" id="213224"/>
    <lineage>
        <taxon>Bacteria</taxon>
        <taxon>Pseudomonadati</taxon>
        <taxon>Thermodesulfobacteriota</taxon>
        <taxon>Desulfuromonadia</taxon>
        <taxon>Desulfuromonadales</taxon>
        <taxon>Geothermobacteraceae</taxon>
        <taxon>Geothermobacter</taxon>
    </lineage>
</organism>
<evidence type="ECO:0000313" key="6">
    <source>
        <dbReference type="Proteomes" id="UP000324159"/>
    </source>
</evidence>
<comment type="caution">
    <text evidence="5">The sequence shown here is derived from an EMBL/GenBank/DDBJ whole genome shotgun (WGS) entry which is preliminary data.</text>
</comment>
<gene>
    <name evidence="5" type="ORF">EDC39_10563</name>
</gene>
<sequence length="462" mass="51359">MGGEWREATIEEVAEKVAMGPFGSSIKVETFVSDGIPVISGQHLHGFKVDDRIGFNYVTEEHAGRLRNANVQRGDVIFTHAGNIGQVAFVPWNSLYERYVISQRQFYMRCDRSKVIPEFVVAYFKTPEGQHRLLANTSQTGVPSIARPVSYLRTIPIPLPPIEEQRAIAHILGTLDDKIELNRKMSETLEEMARALFKSWFVNFDPVVWNAVQAGNPIPERFAATAARYHNGAPCPVSGNIVNLFPDSFESSELGDIPKGWEVKPLPQVIDVNPPRKLTKGRVAPYLDMANMPTQGHSPDVVIERSFTSGMRFINGDTLLARITPCLENGKTAFVDFLNDGQVGWGSTEYIVLRPKPPLPNEFAYCLARDAEFREFAIQSMTGSSGRQRVPAKALDHFTIVTPPEEISRAFGKQVTPIFARSSAAALESRTLAVLRDTLLPKLISGKLRVKDGGKLIERIQT</sequence>
<dbReference type="Pfam" id="PF01420">
    <property type="entry name" value="Methylase_S"/>
    <property type="match status" value="1"/>
</dbReference>
<dbReference type="OrthoDB" id="9798929at2"/>
<evidence type="ECO:0000313" key="5">
    <source>
        <dbReference type="EMBL" id="TYO98701.1"/>
    </source>
</evidence>
<dbReference type="SUPFAM" id="SSF116734">
    <property type="entry name" value="DNA methylase specificity domain"/>
    <property type="match status" value="2"/>
</dbReference>
<name>A0A5D3WKH3_9BACT</name>
<keyword evidence="6" id="KW-1185">Reference proteome</keyword>
<dbReference type="AlphaFoldDB" id="A0A5D3WKH3"/>
<evidence type="ECO:0000259" key="4">
    <source>
        <dbReference type="Pfam" id="PF01420"/>
    </source>
</evidence>
<evidence type="ECO:0000256" key="3">
    <source>
        <dbReference type="ARBA" id="ARBA00023125"/>
    </source>
</evidence>
<evidence type="ECO:0000256" key="2">
    <source>
        <dbReference type="ARBA" id="ARBA00022747"/>
    </source>
</evidence>
<protein>
    <submittedName>
        <fullName evidence="5">Type I restriction enzyme S subunit</fullName>
    </submittedName>
</protein>
<dbReference type="Proteomes" id="UP000324159">
    <property type="component" value="Unassembled WGS sequence"/>
</dbReference>
<dbReference type="GO" id="GO:0009307">
    <property type="term" value="P:DNA restriction-modification system"/>
    <property type="evidence" value="ECO:0007669"/>
    <property type="project" value="UniProtKB-KW"/>
</dbReference>
<dbReference type="EMBL" id="VNIB01000005">
    <property type="protein sequence ID" value="TYO98701.1"/>
    <property type="molecule type" value="Genomic_DNA"/>
</dbReference>
<accession>A0A5D3WKH3</accession>
<dbReference type="InterPro" id="IPR052021">
    <property type="entry name" value="Type-I_RS_S_subunit"/>
</dbReference>
<dbReference type="InterPro" id="IPR044946">
    <property type="entry name" value="Restrct_endonuc_typeI_TRD_sf"/>
</dbReference>
<proteinExistence type="inferred from homology"/>
<dbReference type="Gene3D" id="3.90.220.20">
    <property type="entry name" value="DNA methylase specificity domains"/>
    <property type="match status" value="2"/>
</dbReference>
<feature type="domain" description="Type I restriction modification DNA specificity" evidence="4">
    <location>
        <begin position="4"/>
        <end position="190"/>
    </location>
</feature>
<dbReference type="GO" id="GO:0003677">
    <property type="term" value="F:DNA binding"/>
    <property type="evidence" value="ECO:0007669"/>
    <property type="project" value="UniProtKB-KW"/>
</dbReference>
<comment type="similarity">
    <text evidence="1">Belongs to the type-I restriction system S methylase family.</text>
</comment>